<evidence type="ECO:0000313" key="3">
    <source>
        <dbReference type="EMBL" id="KAG6692765.1"/>
    </source>
</evidence>
<gene>
    <name evidence="3" type="ORF">I3842_10G131200</name>
</gene>
<sequence length="93" mass="10387">MLKLIALLLVPMVGINSCFAVPKRRAMLAGIYGQEQRYHVQKGKAVESRKEESKVQYADDSIDNHHNIPRQYYSDWSDTSREESGDGSNGGSG</sequence>
<feature type="signal peptide" evidence="2">
    <location>
        <begin position="1"/>
        <end position="20"/>
    </location>
</feature>
<name>A0A922J3A0_CARIL</name>
<dbReference type="PANTHER" id="PTHR36040:SF3">
    <property type="entry name" value="OS04G0188500 PROTEIN"/>
    <property type="match status" value="1"/>
</dbReference>
<dbReference type="PANTHER" id="PTHR36040">
    <property type="entry name" value="OS04G0188500 PROTEIN"/>
    <property type="match status" value="1"/>
</dbReference>
<evidence type="ECO:0000256" key="1">
    <source>
        <dbReference type="SAM" id="MobiDB-lite"/>
    </source>
</evidence>
<protein>
    <submittedName>
        <fullName evidence="3">Uncharacterized protein</fullName>
    </submittedName>
</protein>
<evidence type="ECO:0000256" key="2">
    <source>
        <dbReference type="SAM" id="SignalP"/>
    </source>
</evidence>
<feature type="region of interest" description="Disordered" evidence="1">
    <location>
        <begin position="42"/>
        <end position="93"/>
    </location>
</feature>
<dbReference type="EMBL" id="CM031834">
    <property type="protein sequence ID" value="KAG6692765.1"/>
    <property type="molecule type" value="Genomic_DNA"/>
</dbReference>
<feature type="compositionally biased region" description="Basic and acidic residues" evidence="1">
    <location>
        <begin position="44"/>
        <end position="54"/>
    </location>
</feature>
<proteinExistence type="predicted"/>
<comment type="caution">
    <text evidence="3">The sequence shown here is derived from an EMBL/GenBank/DDBJ whole genome shotgun (WGS) entry which is preliminary data.</text>
</comment>
<reference evidence="3" key="1">
    <citation type="submission" date="2021-01" db="EMBL/GenBank/DDBJ databases">
        <authorList>
            <person name="Lovell J.T."/>
            <person name="Bentley N."/>
            <person name="Bhattarai G."/>
            <person name="Jenkins J.W."/>
            <person name="Sreedasyam A."/>
            <person name="Alarcon Y."/>
            <person name="Bock C."/>
            <person name="Boston L."/>
            <person name="Carlson J."/>
            <person name="Cervantes K."/>
            <person name="Clermont K."/>
            <person name="Krom N."/>
            <person name="Kubenka K."/>
            <person name="Mamidi S."/>
            <person name="Mattison C."/>
            <person name="Monteros M."/>
            <person name="Pisani C."/>
            <person name="Plott C."/>
            <person name="Rajasekar S."/>
            <person name="Rhein H.S."/>
            <person name="Rohla C."/>
            <person name="Song M."/>
            <person name="Hilaire R.S."/>
            <person name="Shu S."/>
            <person name="Wells L."/>
            <person name="Wang X."/>
            <person name="Webber J."/>
            <person name="Heerema R.J."/>
            <person name="Klein P."/>
            <person name="Conner P."/>
            <person name="Grauke L."/>
            <person name="Grimwood J."/>
            <person name="Schmutz J."/>
            <person name="Randall J.J."/>
        </authorList>
    </citation>
    <scope>NUCLEOTIDE SEQUENCE</scope>
    <source>
        <tissue evidence="3">Leaf</tissue>
    </source>
</reference>
<accession>A0A922J3A0</accession>
<keyword evidence="2" id="KW-0732">Signal</keyword>
<organism evidence="3 4">
    <name type="scientific">Carya illinoinensis</name>
    <name type="common">Pecan</name>
    <dbReference type="NCBI Taxonomy" id="32201"/>
    <lineage>
        <taxon>Eukaryota</taxon>
        <taxon>Viridiplantae</taxon>
        <taxon>Streptophyta</taxon>
        <taxon>Embryophyta</taxon>
        <taxon>Tracheophyta</taxon>
        <taxon>Spermatophyta</taxon>
        <taxon>Magnoliopsida</taxon>
        <taxon>eudicotyledons</taxon>
        <taxon>Gunneridae</taxon>
        <taxon>Pentapetalae</taxon>
        <taxon>rosids</taxon>
        <taxon>fabids</taxon>
        <taxon>Fagales</taxon>
        <taxon>Juglandaceae</taxon>
        <taxon>Carya</taxon>
    </lineage>
</organism>
<evidence type="ECO:0000313" key="4">
    <source>
        <dbReference type="Proteomes" id="UP000811246"/>
    </source>
</evidence>
<dbReference type="AlphaFoldDB" id="A0A922J3A0"/>
<feature type="chain" id="PRO_5037344964" evidence="2">
    <location>
        <begin position="21"/>
        <end position="93"/>
    </location>
</feature>
<dbReference type="Proteomes" id="UP000811246">
    <property type="component" value="Chromosome 10"/>
</dbReference>